<evidence type="ECO:0000256" key="1">
    <source>
        <dbReference type="SAM" id="MobiDB-lite"/>
    </source>
</evidence>
<organism evidence="2 3">
    <name type="scientific">Eumeta variegata</name>
    <name type="common">Bagworm moth</name>
    <name type="synonym">Eumeta japonica</name>
    <dbReference type="NCBI Taxonomy" id="151549"/>
    <lineage>
        <taxon>Eukaryota</taxon>
        <taxon>Metazoa</taxon>
        <taxon>Ecdysozoa</taxon>
        <taxon>Arthropoda</taxon>
        <taxon>Hexapoda</taxon>
        <taxon>Insecta</taxon>
        <taxon>Pterygota</taxon>
        <taxon>Neoptera</taxon>
        <taxon>Endopterygota</taxon>
        <taxon>Lepidoptera</taxon>
        <taxon>Glossata</taxon>
        <taxon>Ditrysia</taxon>
        <taxon>Tineoidea</taxon>
        <taxon>Psychidae</taxon>
        <taxon>Oiketicinae</taxon>
        <taxon>Eumeta</taxon>
    </lineage>
</organism>
<dbReference type="AlphaFoldDB" id="A0A4C1UWJ1"/>
<comment type="caution">
    <text evidence="2">The sequence shown here is derived from an EMBL/GenBank/DDBJ whole genome shotgun (WGS) entry which is preliminary data.</text>
</comment>
<accession>A0A4C1UWJ1</accession>
<gene>
    <name evidence="2" type="ORF">EVAR_18186_1</name>
</gene>
<reference evidence="2 3" key="1">
    <citation type="journal article" date="2019" name="Commun. Biol.">
        <title>The bagworm genome reveals a unique fibroin gene that provides high tensile strength.</title>
        <authorList>
            <person name="Kono N."/>
            <person name="Nakamura H."/>
            <person name="Ohtoshi R."/>
            <person name="Tomita M."/>
            <person name="Numata K."/>
            <person name="Arakawa K."/>
        </authorList>
    </citation>
    <scope>NUCLEOTIDE SEQUENCE [LARGE SCALE GENOMIC DNA]</scope>
</reference>
<dbReference type="EMBL" id="BGZK01000232">
    <property type="protein sequence ID" value="GBP30387.1"/>
    <property type="molecule type" value="Genomic_DNA"/>
</dbReference>
<protein>
    <submittedName>
        <fullName evidence="2">Uncharacterized protein</fullName>
    </submittedName>
</protein>
<feature type="compositionally biased region" description="Basic and acidic residues" evidence="1">
    <location>
        <begin position="95"/>
        <end position="107"/>
    </location>
</feature>
<evidence type="ECO:0000313" key="3">
    <source>
        <dbReference type="Proteomes" id="UP000299102"/>
    </source>
</evidence>
<feature type="region of interest" description="Disordered" evidence="1">
    <location>
        <begin position="72"/>
        <end position="107"/>
    </location>
</feature>
<evidence type="ECO:0000313" key="2">
    <source>
        <dbReference type="EMBL" id="GBP30387.1"/>
    </source>
</evidence>
<dbReference type="Proteomes" id="UP000299102">
    <property type="component" value="Unassembled WGS sequence"/>
</dbReference>
<proteinExistence type="predicted"/>
<keyword evidence="3" id="KW-1185">Reference proteome</keyword>
<sequence>MRAVARASRYSRFFLSTKNANNSDRSVHDKGLFSGDRISPEGVFRDNTWPALCRVLLTVLPNKKKTLTLFRGRSGSHDNYRSTTAAGPALARSRTTSDRPLRRFELV</sequence>
<name>A0A4C1UWJ1_EUMVA</name>